<evidence type="ECO:0000259" key="1">
    <source>
        <dbReference type="Pfam" id="PF13358"/>
    </source>
</evidence>
<dbReference type="Proteomes" id="UP000215148">
    <property type="component" value="Chromosome 1"/>
</dbReference>
<evidence type="ECO:0000313" key="3">
    <source>
        <dbReference type="Proteomes" id="UP000215148"/>
    </source>
</evidence>
<dbReference type="InterPro" id="IPR038717">
    <property type="entry name" value="Tc1-like_DDE_dom"/>
</dbReference>
<reference evidence="2 3" key="1">
    <citation type="submission" date="2017-08" db="EMBL/GenBank/DDBJ databases">
        <title>The Vibrio qinghaiensis sp.-Q67 is a luminous bacteria isolated firstly from Qinghai lake, Qinghai province, China, which has been proved to be very sensitive to detect environmental and food pollutants. Therefore, complete genome analysis of V. qinghaiensis sp.-Q67 highlights the potential application of this strain on detection of hazards in the contaminated environments.</title>
        <authorList>
            <person name="Gong L."/>
        </authorList>
    </citation>
    <scope>NUCLEOTIDE SEQUENCE [LARGE SCALE GENOMIC DNA]</scope>
    <source>
        <strain evidence="2 3">Q67</strain>
    </source>
</reference>
<organism evidence="2 3">
    <name type="scientific">Vibrio qinghaiensis</name>
    <dbReference type="NCBI Taxonomy" id="2025808"/>
    <lineage>
        <taxon>Bacteria</taxon>
        <taxon>Pseudomonadati</taxon>
        <taxon>Pseudomonadota</taxon>
        <taxon>Gammaproteobacteria</taxon>
        <taxon>Vibrionales</taxon>
        <taxon>Vibrionaceae</taxon>
        <taxon>Vibrio</taxon>
    </lineage>
</organism>
<protein>
    <recommendedName>
        <fullName evidence="1">Tc1-like transposase DDE domain-containing protein</fullName>
    </recommendedName>
</protein>
<keyword evidence="3" id="KW-1185">Reference proteome</keyword>
<sequence>MDNFSLQVPSSVPANDFQNLSVIKLPPYSPELNPIEQVWSWLRQHSLANQFFADYEDIVSKVCRAWNSFLECSTRVRQMCSRRWIELTS</sequence>
<gene>
    <name evidence="2" type="ORF">CCZ37_13145</name>
</gene>
<evidence type="ECO:0000313" key="2">
    <source>
        <dbReference type="EMBL" id="ASU23478.1"/>
    </source>
</evidence>
<proteinExistence type="predicted"/>
<dbReference type="KEGG" id="vqi:CCZ37_13145"/>
<feature type="domain" description="Tc1-like transposase DDE" evidence="1">
    <location>
        <begin position="16"/>
        <end position="58"/>
    </location>
</feature>
<dbReference type="AlphaFoldDB" id="A0A223N148"/>
<dbReference type="Pfam" id="PF13358">
    <property type="entry name" value="DDE_3"/>
    <property type="match status" value="1"/>
</dbReference>
<dbReference type="GO" id="GO:0003676">
    <property type="term" value="F:nucleic acid binding"/>
    <property type="evidence" value="ECO:0007669"/>
    <property type="project" value="InterPro"/>
</dbReference>
<name>A0A223N148_9VIBR</name>
<dbReference type="InterPro" id="IPR036397">
    <property type="entry name" value="RNaseH_sf"/>
</dbReference>
<dbReference type="EMBL" id="CP022741">
    <property type="protein sequence ID" value="ASU23478.1"/>
    <property type="molecule type" value="Genomic_DNA"/>
</dbReference>
<dbReference type="Gene3D" id="3.30.420.10">
    <property type="entry name" value="Ribonuclease H-like superfamily/Ribonuclease H"/>
    <property type="match status" value="1"/>
</dbReference>
<accession>A0A223N148</accession>